<accession>A0A0R2D580</accession>
<dbReference type="SMART" id="SM00422">
    <property type="entry name" value="HTH_MERR"/>
    <property type="match status" value="1"/>
</dbReference>
<dbReference type="Proteomes" id="UP000051015">
    <property type="component" value="Unassembled WGS sequence"/>
</dbReference>
<keyword evidence="1" id="KW-0678">Repressor</keyword>
<evidence type="ECO:0000256" key="4">
    <source>
        <dbReference type="ARBA" id="ARBA00023163"/>
    </source>
</evidence>
<dbReference type="Pfam" id="PF13411">
    <property type="entry name" value="MerR_1"/>
    <property type="match status" value="1"/>
</dbReference>
<feature type="domain" description="HTH merR-type" evidence="5">
    <location>
        <begin position="4"/>
        <end position="72"/>
    </location>
</feature>
<proteinExistence type="predicted"/>
<dbReference type="CDD" id="cd01109">
    <property type="entry name" value="HTH_YyaN"/>
    <property type="match status" value="1"/>
</dbReference>
<evidence type="ECO:0000256" key="3">
    <source>
        <dbReference type="ARBA" id="ARBA00023125"/>
    </source>
</evidence>
<dbReference type="RefSeq" id="WP_057875289.1">
    <property type="nucleotide sequence ID" value="NZ_AYZD01000009.1"/>
</dbReference>
<dbReference type="InterPro" id="IPR000551">
    <property type="entry name" value="MerR-type_HTH_dom"/>
</dbReference>
<dbReference type="EMBL" id="AYZD01000009">
    <property type="protein sequence ID" value="KRM97108.1"/>
    <property type="molecule type" value="Genomic_DNA"/>
</dbReference>
<evidence type="ECO:0000313" key="7">
    <source>
        <dbReference type="Proteomes" id="UP000051015"/>
    </source>
</evidence>
<dbReference type="AlphaFoldDB" id="A0A0R2D580"/>
<reference evidence="6 7" key="1">
    <citation type="journal article" date="2015" name="Genome Announc.">
        <title>Expanding the biotechnology potential of lactobacilli through comparative genomics of 213 strains and associated genera.</title>
        <authorList>
            <person name="Sun Z."/>
            <person name="Harris H.M."/>
            <person name="McCann A."/>
            <person name="Guo C."/>
            <person name="Argimon S."/>
            <person name="Zhang W."/>
            <person name="Yang X."/>
            <person name="Jeffery I.B."/>
            <person name="Cooney J.C."/>
            <person name="Kagawa T.F."/>
            <person name="Liu W."/>
            <person name="Song Y."/>
            <person name="Salvetti E."/>
            <person name="Wrobel A."/>
            <person name="Rasinkangas P."/>
            <person name="Parkhill J."/>
            <person name="Rea M.C."/>
            <person name="O'Sullivan O."/>
            <person name="Ritari J."/>
            <person name="Douillard F.P."/>
            <person name="Paul Ross R."/>
            <person name="Yang R."/>
            <person name="Briner A.E."/>
            <person name="Felis G.E."/>
            <person name="de Vos W.M."/>
            <person name="Barrangou R."/>
            <person name="Klaenhammer T.R."/>
            <person name="Caufield P.W."/>
            <person name="Cui Y."/>
            <person name="Zhang H."/>
            <person name="O'Toole P.W."/>
        </authorList>
    </citation>
    <scope>NUCLEOTIDE SEQUENCE [LARGE SCALE GENOMIC DNA]</scope>
    <source>
        <strain evidence="6 7">DSM 21051</strain>
    </source>
</reference>
<dbReference type="InterPro" id="IPR009061">
    <property type="entry name" value="DNA-bd_dom_put_sf"/>
</dbReference>
<dbReference type="PATRIC" id="fig|1423725.3.peg.221"/>
<dbReference type="PRINTS" id="PR00040">
    <property type="entry name" value="HTHMERR"/>
</dbReference>
<dbReference type="PANTHER" id="PTHR30204">
    <property type="entry name" value="REDOX-CYCLING DRUG-SENSING TRANSCRIPTIONAL ACTIVATOR SOXR"/>
    <property type="match status" value="1"/>
</dbReference>
<dbReference type="GO" id="GO:0003700">
    <property type="term" value="F:DNA-binding transcription factor activity"/>
    <property type="evidence" value="ECO:0007669"/>
    <property type="project" value="InterPro"/>
</dbReference>
<sequence length="134" mass="15978">MTKTYRISEVSKITGFSIPTLRYYEKLGLLKPTRSSNNYRIFTDKELHWIQFINRAKATGMPLSKIIEYSRLREQGDETIKERIDLLEQQEQILYTEQKKIQAHLDFLKNKKQHYAKIIAKYENNNRNNIGKNP</sequence>
<comment type="caution">
    <text evidence="6">The sequence shown here is derived from an EMBL/GenBank/DDBJ whole genome shotgun (WGS) entry which is preliminary data.</text>
</comment>
<gene>
    <name evidence="6" type="ORF">FC19_GL000218</name>
</gene>
<keyword evidence="3" id="KW-0238">DNA-binding</keyword>
<keyword evidence="7" id="KW-1185">Reference proteome</keyword>
<protein>
    <submittedName>
        <fullName evidence="6">Transcription regulator</fullName>
    </submittedName>
</protein>
<dbReference type="GO" id="GO:0003677">
    <property type="term" value="F:DNA binding"/>
    <property type="evidence" value="ECO:0007669"/>
    <property type="project" value="UniProtKB-KW"/>
</dbReference>
<evidence type="ECO:0000256" key="2">
    <source>
        <dbReference type="ARBA" id="ARBA00023015"/>
    </source>
</evidence>
<dbReference type="STRING" id="1423725.FC19_GL000218"/>
<dbReference type="PANTHER" id="PTHR30204:SF69">
    <property type="entry name" value="MERR-FAMILY TRANSCRIPTIONAL REGULATOR"/>
    <property type="match status" value="1"/>
</dbReference>
<dbReference type="OrthoDB" id="9811174at2"/>
<keyword evidence="4" id="KW-0804">Transcription</keyword>
<evidence type="ECO:0000313" key="6">
    <source>
        <dbReference type="EMBL" id="KRM97108.1"/>
    </source>
</evidence>
<dbReference type="InterPro" id="IPR047057">
    <property type="entry name" value="MerR_fam"/>
</dbReference>
<dbReference type="Gene3D" id="1.10.1660.10">
    <property type="match status" value="1"/>
</dbReference>
<evidence type="ECO:0000256" key="1">
    <source>
        <dbReference type="ARBA" id="ARBA00022491"/>
    </source>
</evidence>
<dbReference type="PROSITE" id="PS50937">
    <property type="entry name" value="HTH_MERR_2"/>
    <property type="match status" value="1"/>
</dbReference>
<evidence type="ECO:0000259" key="5">
    <source>
        <dbReference type="PROSITE" id="PS50937"/>
    </source>
</evidence>
<dbReference type="SUPFAM" id="SSF46955">
    <property type="entry name" value="Putative DNA-binding domain"/>
    <property type="match status" value="1"/>
</dbReference>
<organism evidence="6 7">
    <name type="scientific">Liquorilactobacillus aquaticus DSM 21051</name>
    <dbReference type="NCBI Taxonomy" id="1423725"/>
    <lineage>
        <taxon>Bacteria</taxon>
        <taxon>Bacillati</taxon>
        <taxon>Bacillota</taxon>
        <taxon>Bacilli</taxon>
        <taxon>Lactobacillales</taxon>
        <taxon>Lactobacillaceae</taxon>
        <taxon>Liquorilactobacillus</taxon>
    </lineage>
</organism>
<name>A0A0R2D580_9LACO</name>
<keyword evidence="2" id="KW-0805">Transcription regulation</keyword>